<feature type="region of interest" description="Disordered" evidence="1">
    <location>
        <begin position="348"/>
        <end position="373"/>
    </location>
</feature>
<feature type="compositionally biased region" description="Polar residues" evidence="1">
    <location>
        <begin position="456"/>
        <end position="479"/>
    </location>
</feature>
<organism evidence="3 4">
    <name type="scientific">Clavelina lepadiformis</name>
    <name type="common">Light-bulb sea squirt</name>
    <name type="synonym">Ascidia lepadiformis</name>
    <dbReference type="NCBI Taxonomy" id="159417"/>
    <lineage>
        <taxon>Eukaryota</taxon>
        <taxon>Metazoa</taxon>
        <taxon>Chordata</taxon>
        <taxon>Tunicata</taxon>
        <taxon>Ascidiacea</taxon>
        <taxon>Aplousobranchia</taxon>
        <taxon>Clavelinidae</taxon>
        <taxon>Clavelina</taxon>
    </lineage>
</organism>
<dbReference type="Gene3D" id="1.10.510.10">
    <property type="entry name" value="Transferase(Phosphotransferase) domain 1"/>
    <property type="match status" value="1"/>
</dbReference>
<dbReference type="CDD" id="cd14063">
    <property type="entry name" value="PK_KSR"/>
    <property type="match status" value="1"/>
</dbReference>
<dbReference type="PANTHER" id="PTHR23257">
    <property type="entry name" value="SERINE-THREONINE PROTEIN KINASE"/>
    <property type="match status" value="1"/>
</dbReference>
<keyword evidence="4" id="KW-1185">Reference proteome</keyword>
<feature type="compositionally biased region" description="Polar residues" evidence="1">
    <location>
        <begin position="353"/>
        <end position="363"/>
    </location>
</feature>
<reference evidence="3 4" key="1">
    <citation type="submission" date="2024-02" db="EMBL/GenBank/DDBJ databases">
        <authorList>
            <person name="Daric V."/>
            <person name="Darras S."/>
        </authorList>
    </citation>
    <scope>NUCLEOTIDE SEQUENCE [LARGE SCALE GENOMIC DNA]</scope>
</reference>
<dbReference type="PROSITE" id="PS50011">
    <property type="entry name" value="PROTEIN_KINASE_DOM"/>
    <property type="match status" value="1"/>
</dbReference>
<dbReference type="Gene3D" id="6.10.140.1120">
    <property type="match status" value="1"/>
</dbReference>
<dbReference type="PROSITE" id="PS00108">
    <property type="entry name" value="PROTEIN_KINASE_ST"/>
    <property type="match status" value="1"/>
</dbReference>
<evidence type="ECO:0000313" key="4">
    <source>
        <dbReference type="Proteomes" id="UP001642483"/>
    </source>
</evidence>
<dbReference type="InterPro" id="IPR050167">
    <property type="entry name" value="Ser_Thr_protein_kinase"/>
</dbReference>
<feature type="compositionally biased region" description="Low complexity" evidence="1">
    <location>
        <begin position="252"/>
        <end position="286"/>
    </location>
</feature>
<feature type="region of interest" description="Disordered" evidence="1">
    <location>
        <begin position="537"/>
        <end position="626"/>
    </location>
</feature>
<sequence>MDLSGDRQKTGYMSGENALKQLMNLQRMIDIWTTKLLELRGLGLNEFTLKEIRILEGKLIKHFSEQLDAKTKVMTGDWLAELQRYPSVSKWLAVVGVSSLLANALKSQGRSVEELLQLSKHQLRAIVIELGGDSEDNRKLGSSLTQLKQFHKRRKLNIDNLNTKDVFWDSWSKSGDEEEVFKLEQHKNDFNENHKSFIENGSFDHSNEPSRNGSESSDSIPSDATSSSRLRTNTDPSNPDMDVFSSTNHNQPLPSTSSSCLTPPSPSYLSQGSRSSLDSDSGASGSKIPRSSSPPLHPSKLFVIPPSTGQNTLGVYTPPVTPGTPHKSQYNLVQSNPRSVAHPCTTLSRERVSSTGAGTSLGRSNKLNPNSLLGPLNNLKSSKSSEWLVGSRIQPGVGITGSMSASNQSLSSIATLPEGKSKHLKPPKKGRKHRPGNLVLNESELPDFIRISRTGVTASRRSSTTISPESGLNSISPLSPRTPMTPATPLNPDMWRRDGDLASQYGSLHTPKTPKSTFQKSVKVFFHKLAKRTKLKRNKSIDQMLDDPPQSSQSTTLGDLPPRRRSDTMPGEKSMPPMFAPSESLFTQTPPQREPPLHDTCSSYSPSLVGTDRTLVPDPLADDKSDTLVRQESLTGIESEEKSTLTEDNDFSENVTMRERFFRQESTTQSTSEEFDIPYDELDIREIIGQGRVGRVHKGYWHGDVAIRVIDVYHNDEDKLRAFKQEVMTYKKTRHENLELFMGSCMDPKYLAIVTGFCHGKSLYNYIRESRKQLVSVNQAKIIAQHIVQGMGYLHSKGVIHKDLKSKNIFVDGKRVVITDFGLMGLHAVSGDKTGSCPGTLVIPDGWLCYLAPEVVKALRFPENEKDDVISTLPYTAHSDVYAFGTVWYELLSGSWPFSGFCAESIIWQVGSGKKQNLSQLQGRGEVKDILMQSWAFDPTRRPDFSDGGLMGILKKLQTQIPRSLSSHPRRGGVNRGISHERLFDPLRHGTFSTIHDLEE</sequence>
<dbReference type="InterPro" id="IPR000719">
    <property type="entry name" value="Prot_kinase_dom"/>
</dbReference>
<dbReference type="InterPro" id="IPR046933">
    <property type="entry name" value="SAM_KSR1_N_sf"/>
</dbReference>
<dbReference type="SMART" id="SM00220">
    <property type="entry name" value="S_TKc"/>
    <property type="match status" value="1"/>
</dbReference>
<dbReference type="Gene3D" id="1.10.150.50">
    <property type="entry name" value="Transcription Factor, Ets-1"/>
    <property type="match status" value="1"/>
</dbReference>
<dbReference type="InterPro" id="IPR013761">
    <property type="entry name" value="SAM/pointed_sf"/>
</dbReference>
<feature type="compositionally biased region" description="Basic residues" evidence="1">
    <location>
        <begin position="422"/>
        <end position="435"/>
    </location>
</feature>
<dbReference type="Pfam" id="PF20406">
    <property type="entry name" value="SAM_KSR1_N"/>
    <property type="match status" value="1"/>
</dbReference>
<dbReference type="PANTHER" id="PTHR23257:SF963">
    <property type="entry name" value="AT08303P"/>
    <property type="match status" value="1"/>
</dbReference>
<dbReference type="InterPro" id="IPR011009">
    <property type="entry name" value="Kinase-like_dom_sf"/>
</dbReference>
<dbReference type="InterPro" id="IPR001245">
    <property type="entry name" value="Ser-Thr/Tyr_kinase_cat_dom"/>
</dbReference>
<evidence type="ECO:0000313" key="3">
    <source>
        <dbReference type="EMBL" id="CAK8679876.1"/>
    </source>
</evidence>
<gene>
    <name evidence="3" type="ORF">CVLEPA_LOCUS10122</name>
</gene>
<evidence type="ECO:0000259" key="2">
    <source>
        <dbReference type="PROSITE" id="PS50011"/>
    </source>
</evidence>
<feature type="region of interest" description="Disordered" evidence="1">
    <location>
        <begin position="412"/>
        <end position="438"/>
    </location>
</feature>
<feature type="region of interest" description="Disordered" evidence="1">
    <location>
        <begin position="456"/>
        <end position="515"/>
    </location>
</feature>
<evidence type="ECO:0000256" key="1">
    <source>
        <dbReference type="SAM" id="MobiDB-lite"/>
    </source>
</evidence>
<feature type="domain" description="Protein kinase" evidence="2">
    <location>
        <begin position="682"/>
        <end position="954"/>
    </location>
</feature>
<dbReference type="Pfam" id="PF07714">
    <property type="entry name" value="PK_Tyr_Ser-Thr"/>
    <property type="match status" value="1"/>
</dbReference>
<proteinExistence type="predicted"/>
<dbReference type="InterPro" id="IPR025561">
    <property type="entry name" value="KSR_SAM-like_dom"/>
</dbReference>
<dbReference type="Pfam" id="PF13543">
    <property type="entry name" value="SAM_KSR1"/>
    <property type="match status" value="1"/>
</dbReference>
<feature type="compositionally biased region" description="Low complexity" evidence="1">
    <location>
        <begin position="214"/>
        <end position="228"/>
    </location>
</feature>
<feature type="region of interest" description="Disordered" evidence="1">
    <location>
        <begin position="194"/>
        <end position="315"/>
    </location>
</feature>
<dbReference type="InterPro" id="IPR008271">
    <property type="entry name" value="Ser/Thr_kinase_AS"/>
</dbReference>
<comment type="caution">
    <text evidence="3">The sequence shown here is derived from an EMBL/GenBank/DDBJ whole genome shotgun (WGS) entry which is preliminary data.</text>
</comment>
<feature type="compositionally biased region" description="Low complexity" evidence="1">
    <location>
        <begin position="364"/>
        <end position="373"/>
    </location>
</feature>
<accession>A0ABP0FKJ8</accession>
<name>A0ABP0FKJ8_CLALP</name>
<protein>
    <recommendedName>
        <fullName evidence="2">Protein kinase domain-containing protein</fullName>
    </recommendedName>
</protein>
<dbReference type="SUPFAM" id="SSF56112">
    <property type="entry name" value="Protein kinase-like (PK-like)"/>
    <property type="match status" value="1"/>
</dbReference>
<dbReference type="Proteomes" id="UP001642483">
    <property type="component" value="Unassembled WGS sequence"/>
</dbReference>
<dbReference type="Gene3D" id="3.30.200.20">
    <property type="entry name" value="Phosphorylase Kinase, domain 1"/>
    <property type="match status" value="1"/>
</dbReference>
<dbReference type="InterPro" id="IPR046861">
    <property type="entry name" value="SAM_KSR1_N"/>
</dbReference>
<dbReference type="EMBL" id="CAWYQH010000068">
    <property type="protein sequence ID" value="CAK8679876.1"/>
    <property type="molecule type" value="Genomic_DNA"/>
</dbReference>